<dbReference type="RefSeq" id="WP_144747779.1">
    <property type="nucleotide sequence ID" value="NZ_VMNW02000037.1"/>
</dbReference>
<evidence type="ECO:0000256" key="1">
    <source>
        <dbReference type="SAM" id="MobiDB-lite"/>
    </source>
</evidence>
<keyword evidence="2" id="KW-1133">Transmembrane helix</keyword>
<comment type="caution">
    <text evidence="3">The sequence shown here is derived from an EMBL/GenBank/DDBJ whole genome shotgun (WGS) entry which is preliminary data.</text>
</comment>
<dbReference type="EMBL" id="VMNW02000037">
    <property type="protein sequence ID" value="KAA9158060.1"/>
    <property type="molecule type" value="Genomic_DNA"/>
</dbReference>
<evidence type="ECO:0000313" key="4">
    <source>
        <dbReference type="Proteomes" id="UP000319769"/>
    </source>
</evidence>
<reference evidence="3" key="1">
    <citation type="submission" date="2019-09" db="EMBL/GenBank/DDBJ databases">
        <authorList>
            <person name="Teo W.F.A."/>
            <person name="Duangmal K."/>
        </authorList>
    </citation>
    <scope>NUCLEOTIDE SEQUENCE [LARGE SCALE GENOMIC DNA]</scope>
    <source>
        <strain evidence="3">K81G1</strain>
    </source>
</reference>
<keyword evidence="2" id="KW-0472">Membrane</keyword>
<evidence type="ECO:0000256" key="2">
    <source>
        <dbReference type="SAM" id="Phobius"/>
    </source>
</evidence>
<keyword evidence="2" id="KW-0812">Transmembrane</keyword>
<sequence length="224" mass="24105">MVLAEDYGYQLSPQPAQAMTPKIREEVQKAIADTAVKGANSSKAARGMVFTLVAVLSVSLAITTQFFWLLLIGFLVAWVLSDSAGKSSAKTAKAAEERVRELTTPVLDGRWQAWPCRMEAVANTPQRRVLLLDPSGEAAVTFLSDVPGEAWLGLTDGRGLVWFVGDLRFGGMMALPGGDPLWWTGPPVPDPAPAPAPSPSGGRKALEEELARQAVKFAFDAWLR</sequence>
<dbReference type="OrthoDB" id="4333241at2"/>
<feature type="compositionally biased region" description="Pro residues" evidence="1">
    <location>
        <begin position="186"/>
        <end position="198"/>
    </location>
</feature>
<organism evidence="3 4">
    <name type="scientific">Amycolatopsis acidicola</name>
    <dbReference type="NCBI Taxonomy" id="2596893"/>
    <lineage>
        <taxon>Bacteria</taxon>
        <taxon>Bacillati</taxon>
        <taxon>Actinomycetota</taxon>
        <taxon>Actinomycetes</taxon>
        <taxon>Pseudonocardiales</taxon>
        <taxon>Pseudonocardiaceae</taxon>
        <taxon>Amycolatopsis</taxon>
    </lineage>
</organism>
<protein>
    <submittedName>
        <fullName evidence="3">Uncharacterized protein</fullName>
    </submittedName>
</protein>
<feature type="transmembrane region" description="Helical" evidence="2">
    <location>
        <begin position="47"/>
        <end position="80"/>
    </location>
</feature>
<proteinExistence type="predicted"/>
<dbReference type="Proteomes" id="UP000319769">
    <property type="component" value="Unassembled WGS sequence"/>
</dbReference>
<gene>
    <name evidence="3" type="ORF">FPZ12_023425</name>
</gene>
<evidence type="ECO:0000313" key="3">
    <source>
        <dbReference type="EMBL" id="KAA9158060.1"/>
    </source>
</evidence>
<accession>A0A5N0V128</accession>
<feature type="region of interest" description="Disordered" evidence="1">
    <location>
        <begin position="186"/>
        <end position="205"/>
    </location>
</feature>
<dbReference type="AlphaFoldDB" id="A0A5N0V128"/>
<name>A0A5N0V128_9PSEU</name>
<keyword evidence="4" id="KW-1185">Reference proteome</keyword>